<organism evidence="1 2">
    <name type="scientific">Auriscalpium vulgare</name>
    <dbReference type="NCBI Taxonomy" id="40419"/>
    <lineage>
        <taxon>Eukaryota</taxon>
        <taxon>Fungi</taxon>
        <taxon>Dikarya</taxon>
        <taxon>Basidiomycota</taxon>
        <taxon>Agaricomycotina</taxon>
        <taxon>Agaricomycetes</taxon>
        <taxon>Russulales</taxon>
        <taxon>Auriscalpiaceae</taxon>
        <taxon>Auriscalpium</taxon>
    </lineage>
</organism>
<sequence length="353" mass="38057">MPPLPTTFDEATTSSISALQRRLADLAEFQIPRLRTCKESLTVQQRYAAELREDTEGIARLIEALEESVDDQRGERARHDLQGVVDGFKADLARLRKDARAALLVSKRAIDAQAVSSREELLRSSVMHGRSGTGQTSEGKTTEDALMKAHNDVTDALRRTMGLMQGELERSVLSVQMLESSTATLKSTSAAHDTLDFLLGTSKQLVTALEKADWLDRLLIVAGLAFFLLVVLFILKQRVVDRSIRLAFWWTRFLPARGEAAALVRAEKGRAVVQTLTSAVTASSLAGAVSATVASVASTTLAQVSQATAAMPPEVASSVTEVVMEASVAQDLPEPSTSLPPDDPVAGVPHDEL</sequence>
<comment type="caution">
    <text evidence="1">The sequence shown here is derived from an EMBL/GenBank/DDBJ whole genome shotgun (WGS) entry which is preliminary data.</text>
</comment>
<reference evidence="1" key="1">
    <citation type="submission" date="2021-02" db="EMBL/GenBank/DDBJ databases">
        <authorList>
            <consortium name="DOE Joint Genome Institute"/>
            <person name="Ahrendt S."/>
            <person name="Looney B.P."/>
            <person name="Miyauchi S."/>
            <person name="Morin E."/>
            <person name="Drula E."/>
            <person name="Courty P.E."/>
            <person name="Chicoki N."/>
            <person name="Fauchery L."/>
            <person name="Kohler A."/>
            <person name="Kuo A."/>
            <person name="Labutti K."/>
            <person name="Pangilinan J."/>
            <person name="Lipzen A."/>
            <person name="Riley R."/>
            <person name="Andreopoulos W."/>
            <person name="He G."/>
            <person name="Johnson J."/>
            <person name="Barry K.W."/>
            <person name="Grigoriev I.V."/>
            <person name="Nagy L."/>
            <person name="Hibbett D."/>
            <person name="Henrissat B."/>
            <person name="Matheny P.B."/>
            <person name="Labbe J."/>
            <person name="Martin F."/>
        </authorList>
    </citation>
    <scope>NUCLEOTIDE SEQUENCE</scope>
    <source>
        <strain evidence="1">FP105234-sp</strain>
    </source>
</reference>
<dbReference type="Proteomes" id="UP000814033">
    <property type="component" value="Unassembled WGS sequence"/>
</dbReference>
<accession>A0ACB8RYE6</accession>
<name>A0ACB8RYE6_9AGAM</name>
<evidence type="ECO:0000313" key="2">
    <source>
        <dbReference type="Proteomes" id="UP000814033"/>
    </source>
</evidence>
<keyword evidence="2" id="KW-1185">Reference proteome</keyword>
<gene>
    <name evidence="1" type="ORF">FA95DRAFT_1516358</name>
</gene>
<evidence type="ECO:0000313" key="1">
    <source>
        <dbReference type="EMBL" id="KAI0049198.1"/>
    </source>
</evidence>
<reference evidence="1" key="2">
    <citation type="journal article" date="2022" name="New Phytol.">
        <title>Evolutionary transition to the ectomycorrhizal habit in the genomes of a hyperdiverse lineage of mushroom-forming fungi.</title>
        <authorList>
            <person name="Looney B."/>
            <person name="Miyauchi S."/>
            <person name="Morin E."/>
            <person name="Drula E."/>
            <person name="Courty P.E."/>
            <person name="Kohler A."/>
            <person name="Kuo A."/>
            <person name="LaButti K."/>
            <person name="Pangilinan J."/>
            <person name="Lipzen A."/>
            <person name="Riley R."/>
            <person name="Andreopoulos W."/>
            <person name="He G."/>
            <person name="Johnson J."/>
            <person name="Nolan M."/>
            <person name="Tritt A."/>
            <person name="Barry K.W."/>
            <person name="Grigoriev I.V."/>
            <person name="Nagy L.G."/>
            <person name="Hibbett D."/>
            <person name="Henrissat B."/>
            <person name="Matheny P.B."/>
            <person name="Labbe J."/>
            <person name="Martin F.M."/>
        </authorList>
    </citation>
    <scope>NUCLEOTIDE SEQUENCE</scope>
    <source>
        <strain evidence="1">FP105234-sp</strain>
    </source>
</reference>
<protein>
    <submittedName>
        <fullName evidence="1">Sec20-domain-containing protein</fullName>
    </submittedName>
</protein>
<proteinExistence type="predicted"/>
<dbReference type="EMBL" id="MU275876">
    <property type="protein sequence ID" value="KAI0049198.1"/>
    <property type="molecule type" value="Genomic_DNA"/>
</dbReference>